<feature type="region of interest" description="Disordered" evidence="6">
    <location>
        <begin position="143"/>
        <end position="232"/>
    </location>
</feature>
<dbReference type="InterPro" id="IPR016763">
    <property type="entry name" value="VAP"/>
</dbReference>
<dbReference type="GO" id="GO:0005789">
    <property type="term" value="C:endoplasmic reticulum membrane"/>
    <property type="evidence" value="ECO:0007669"/>
    <property type="project" value="InterPro"/>
</dbReference>
<comment type="subcellular location">
    <subcellularLocation>
        <location evidence="1">Membrane</location>
        <topology evidence="1">Single-pass type IV membrane protein</topology>
    </subcellularLocation>
</comment>
<dbReference type="Gene3D" id="2.60.40.10">
    <property type="entry name" value="Immunoglobulins"/>
    <property type="match status" value="1"/>
</dbReference>
<evidence type="ECO:0000256" key="4">
    <source>
        <dbReference type="ARBA" id="ARBA00022989"/>
    </source>
</evidence>
<evidence type="ECO:0000259" key="7">
    <source>
        <dbReference type="PROSITE" id="PS50202"/>
    </source>
</evidence>
<dbReference type="InterPro" id="IPR008962">
    <property type="entry name" value="PapD-like_sf"/>
</dbReference>
<sequence length="394" mass="42166">MTAAASAATASTNPQTPALLRISPQNFQFTASKVSSGLVSKLKIKNLSSTPMGYKFKTNAPLRYSVKPVLGVLASGQSTEVFVRCESWVNPQDRFLLQSVALAEEESEHIDAVTWKELDRRRINESFIQCSSSSTLALRDPQDEIGSLSSSSNSSSTISSAVSSAYSDNTRPPRSFQQNQPQQPGLSVPKKPNVAHVHAVSRKMSTSSSVSTSSSPGPYPARFSSKTGMAPNRDSSTVVPIVLLSKPVQYVATKLSNSKQTIKTVFRFLAVRQYTKIQVLTVSVACLLLGLLLPLEKIFMLTSGGPHNPDTSSTQFQNGVIGSRAAIFSSSASSSTGVRPILVTTQPNLGTASKLAGSTKIPKETENPYDETSLAPDSWQPDDVHPVTEVEGAV</sequence>
<comment type="similarity">
    <text evidence="2">Belongs to the VAMP-associated protein (VAP) (TC 9.B.17) family.</text>
</comment>
<dbReference type="GO" id="GO:0005886">
    <property type="term" value="C:plasma membrane"/>
    <property type="evidence" value="ECO:0007669"/>
    <property type="project" value="TreeGrafter"/>
</dbReference>
<evidence type="ECO:0000313" key="9">
    <source>
        <dbReference type="Proteomes" id="UP000726737"/>
    </source>
</evidence>
<dbReference type="PANTHER" id="PTHR10809">
    <property type="entry name" value="VESICLE-ASSOCIATED MEMBRANE PROTEIN-ASSOCIATED PROTEIN"/>
    <property type="match status" value="1"/>
</dbReference>
<comment type="caution">
    <text evidence="8">The sequence shown here is derived from an EMBL/GenBank/DDBJ whole genome shotgun (WGS) entry which is preliminary data.</text>
</comment>
<keyword evidence="4" id="KW-1133">Transmembrane helix</keyword>
<keyword evidence="3" id="KW-0812">Transmembrane</keyword>
<dbReference type="EMBL" id="JAAAJA010000637">
    <property type="protein sequence ID" value="KAG0250893.1"/>
    <property type="molecule type" value="Genomic_DNA"/>
</dbReference>
<feature type="domain" description="MSP" evidence="7">
    <location>
        <begin position="19"/>
        <end position="133"/>
    </location>
</feature>
<dbReference type="AlphaFoldDB" id="A0A9P6TY14"/>
<dbReference type="GO" id="GO:0061817">
    <property type="term" value="P:endoplasmic reticulum-plasma membrane tethering"/>
    <property type="evidence" value="ECO:0007669"/>
    <property type="project" value="TreeGrafter"/>
</dbReference>
<accession>A0A9P6TY14</accession>
<keyword evidence="5" id="KW-0472">Membrane</keyword>
<name>A0A9P6TY14_9FUNG</name>
<gene>
    <name evidence="8" type="ORF">BG011_007989</name>
</gene>
<evidence type="ECO:0000256" key="6">
    <source>
        <dbReference type="SAM" id="MobiDB-lite"/>
    </source>
</evidence>
<dbReference type="PROSITE" id="PS50202">
    <property type="entry name" value="MSP"/>
    <property type="match status" value="1"/>
</dbReference>
<evidence type="ECO:0000256" key="3">
    <source>
        <dbReference type="ARBA" id="ARBA00022692"/>
    </source>
</evidence>
<feature type="compositionally biased region" description="Low complexity" evidence="6">
    <location>
        <begin position="147"/>
        <end position="167"/>
    </location>
</feature>
<dbReference type="OrthoDB" id="75724at2759"/>
<dbReference type="PANTHER" id="PTHR10809:SF6">
    <property type="entry name" value="AT11025P-RELATED"/>
    <property type="match status" value="1"/>
</dbReference>
<dbReference type="Proteomes" id="UP000726737">
    <property type="component" value="Unassembled WGS sequence"/>
</dbReference>
<dbReference type="Pfam" id="PF00635">
    <property type="entry name" value="Motile_Sperm"/>
    <property type="match status" value="1"/>
</dbReference>
<feature type="compositionally biased region" description="Low complexity" evidence="6">
    <location>
        <begin position="205"/>
        <end position="215"/>
    </location>
</feature>
<feature type="compositionally biased region" description="Polar residues" evidence="6">
    <location>
        <begin position="168"/>
        <end position="185"/>
    </location>
</feature>
<dbReference type="InterPro" id="IPR000535">
    <property type="entry name" value="MSP_dom"/>
</dbReference>
<reference evidence="8" key="1">
    <citation type="journal article" date="2020" name="Fungal Divers.">
        <title>Resolving the Mortierellaceae phylogeny through synthesis of multi-gene phylogenetics and phylogenomics.</title>
        <authorList>
            <person name="Vandepol N."/>
            <person name="Liber J."/>
            <person name="Desiro A."/>
            <person name="Na H."/>
            <person name="Kennedy M."/>
            <person name="Barry K."/>
            <person name="Grigoriev I.V."/>
            <person name="Miller A.N."/>
            <person name="O'Donnell K."/>
            <person name="Stajich J.E."/>
            <person name="Bonito G."/>
        </authorList>
    </citation>
    <scope>NUCLEOTIDE SEQUENCE</scope>
    <source>
        <strain evidence="8">KOD948</strain>
    </source>
</reference>
<dbReference type="SUPFAM" id="SSF49354">
    <property type="entry name" value="PapD-like"/>
    <property type="match status" value="1"/>
</dbReference>
<keyword evidence="9" id="KW-1185">Reference proteome</keyword>
<dbReference type="InterPro" id="IPR013783">
    <property type="entry name" value="Ig-like_fold"/>
</dbReference>
<evidence type="ECO:0000256" key="5">
    <source>
        <dbReference type="ARBA" id="ARBA00023136"/>
    </source>
</evidence>
<evidence type="ECO:0000256" key="2">
    <source>
        <dbReference type="ARBA" id="ARBA00008932"/>
    </source>
</evidence>
<feature type="region of interest" description="Disordered" evidence="6">
    <location>
        <begin position="353"/>
        <end position="394"/>
    </location>
</feature>
<protein>
    <recommendedName>
        <fullName evidence="7">MSP domain-containing protein</fullName>
    </recommendedName>
</protein>
<evidence type="ECO:0000256" key="1">
    <source>
        <dbReference type="ARBA" id="ARBA00004211"/>
    </source>
</evidence>
<dbReference type="GO" id="GO:0090158">
    <property type="term" value="P:endoplasmic reticulum membrane organization"/>
    <property type="evidence" value="ECO:0007669"/>
    <property type="project" value="TreeGrafter"/>
</dbReference>
<proteinExistence type="inferred from homology"/>
<organism evidence="8 9">
    <name type="scientific">Mortierella polycephala</name>
    <dbReference type="NCBI Taxonomy" id="41804"/>
    <lineage>
        <taxon>Eukaryota</taxon>
        <taxon>Fungi</taxon>
        <taxon>Fungi incertae sedis</taxon>
        <taxon>Mucoromycota</taxon>
        <taxon>Mortierellomycotina</taxon>
        <taxon>Mortierellomycetes</taxon>
        <taxon>Mortierellales</taxon>
        <taxon>Mortierellaceae</taxon>
        <taxon>Mortierella</taxon>
    </lineage>
</organism>
<evidence type="ECO:0000313" key="8">
    <source>
        <dbReference type="EMBL" id="KAG0250893.1"/>
    </source>
</evidence>